<dbReference type="EMBL" id="MXAN01000033">
    <property type="protein sequence ID" value="OPH37730.1"/>
    <property type="molecule type" value="Genomic_DNA"/>
</dbReference>
<dbReference type="Proteomes" id="UP000191025">
    <property type="component" value="Unassembled WGS sequence"/>
</dbReference>
<name>A0A1V4GZ40_MORLA</name>
<accession>A0A1V4GZ40</accession>
<organism evidence="2 3">
    <name type="scientific">Moraxella lacunata</name>
    <dbReference type="NCBI Taxonomy" id="477"/>
    <lineage>
        <taxon>Bacteria</taxon>
        <taxon>Pseudomonadati</taxon>
        <taxon>Pseudomonadota</taxon>
        <taxon>Gammaproteobacteria</taxon>
        <taxon>Moraxellales</taxon>
        <taxon>Moraxellaceae</taxon>
        <taxon>Moraxella</taxon>
    </lineage>
</organism>
<evidence type="ECO:0000313" key="2">
    <source>
        <dbReference type="EMBL" id="OPH37730.1"/>
    </source>
</evidence>
<evidence type="ECO:0000256" key="1">
    <source>
        <dbReference type="SAM" id="MobiDB-lite"/>
    </source>
</evidence>
<dbReference type="RefSeq" id="WP_079363977.1">
    <property type="nucleotide sequence ID" value="NZ_MXAN01000033.1"/>
</dbReference>
<comment type="caution">
    <text evidence="2">The sequence shown here is derived from an EMBL/GenBank/DDBJ whole genome shotgun (WGS) entry which is preliminary data.</text>
</comment>
<evidence type="ECO:0000313" key="3">
    <source>
        <dbReference type="Proteomes" id="UP000191025"/>
    </source>
</evidence>
<sequence length="70" mass="7967">MSSSYSFLLNGLTQDHKDFLHRYAQNELGSSSRTKAILALIDKAMRAEQVQNSSDDELRNEAVSNKERYS</sequence>
<gene>
    <name evidence="2" type="ORF">B5J94_05065</name>
</gene>
<protein>
    <submittedName>
        <fullName evidence="2">Uncharacterized protein</fullName>
    </submittedName>
</protein>
<proteinExistence type="predicted"/>
<feature type="compositionally biased region" description="Basic and acidic residues" evidence="1">
    <location>
        <begin position="56"/>
        <end position="70"/>
    </location>
</feature>
<reference evidence="3" key="1">
    <citation type="submission" date="2017-03" db="EMBL/GenBank/DDBJ databases">
        <title>Draft genome sequence of Moraxella equi CCUG 4950T type strain.</title>
        <authorList>
            <person name="Salva-Serra F."/>
            <person name="Engstrom-Jakobsson H."/>
            <person name="Thorell K."/>
            <person name="Jaen-Luchoro D."/>
            <person name="Gonzales-Siles L."/>
            <person name="Karlsson R."/>
            <person name="Yazdan S."/>
            <person name="Boulund F."/>
            <person name="Johnning A."/>
            <person name="Engstrand L."/>
            <person name="Kristiansson E."/>
            <person name="Moore E."/>
        </authorList>
    </citation>
    <scope>NUCLEOTIDE SEQUENCE [LARGE SCALE GENOMIC DNA]</scope>
    <source>
        <strain evidence="3">CCUG 4441</strain>
    </source>
</reference>
<dbReference type="AlphaFoldDB" id="A0A1V4GZ40"/>
<feature type="region of interest" description="Disordered" evidence="1">
    <location>
        <begin position="49"/>
        <end position="70"/>
    </location>
</feature>